<name>A0A1A8TV34_9GAMM</name>
<evidence type="ECO:0000313" key="2">
    <source>
        <dbReference type="EMBL" id="SBS37582.1"/>
    </source>
</evidence>
<dbReference type="Proteomes" id="UP000092544">
    <property type="component" value="Unassembled WGS sequence"/>
</dbReference>
<proteinExistence type="predicted"/>
<feature type="compositionally biased region" description="Basic and acidic residues" evidence="1">
    <location>
        <begin position="12"/>
        <end position="28"/>
    </location>
</feature>
<organism evidence="2 3">
    <name type="scientific">Marinomonas spartinae</name>
    <dbReference type="NCBI Taxonomy" id="1792290"/>
    <lineage>
        <taxon>Bacteria</taxon>
        <taxon>Pseudomonadati</taxon>
        <taxon>Pseudomonadota</taxon>
        <taxon>Gammaproteobacteria</taxon>
        <taxon>Oceanospirillales</taxon>
        <taxon>Oceanospirillaceae</taxon>
        <taxon>Marinomonas</taxon>
    </lineage>
</organism>
<feature type="compositionally biased region" description="Low complexity" evidence="1">
    <location>
        <begin position="1"/>
        <end position="11"/>
    </location>
</feature>
<feature type="region of interest" description="Disordered" evidence="1">
    <location>
        <begin position="1"/>
        <end position="44"/>
    </location>
</feature>
<dbReference type="AlphaFoldDB" id="A0A1A8TV34"/>
<evidence type="ECO:0000313" key="3">
    <source>
        <dbReference type="Proteomes" id="UP000092544"/>
    </source>
</evidence>
<evidence type="ECO:0008006" key="4">
    <source>
        <dbReference type="Google" id="ProtNLM"/>
    </source>
</evidence>
<accession>A0A1A8TV34</accession>
<dbReference type="OrthoDB" id="6106831at2"/>
<dbReference type="RefSeq" id="WP_067020628.1">
    <property type="nucleotide sequence ID" value="NZ_FLOB01000019.1"/>
</dbReference>
<sequence length="101" mass="10780">MATTTKSTTQSKAHEKVDEAAEAAHKGVDSAAQAKEQSQERIEEVAQQISEQAHKIADTAKNQSEKVTSAIGEYAKEHPVKTIGIAFLAGALAASFLCKRK</sequence>
<gene>
    <name evidence="2" type="ORF">MSP8886_04185</name>
</gene>
<dbReference type="EMBL" id="FLOB01000019">
    <property type="protein sequence ID" value="SBS37582.1"/>
    <property type="molecule type" value="Genomic_DNA"/>
</dbReference>
<evidence type="ECO:0000256" key="1">
    <source>
        <dbReference type="SAM" id="MobiDB-lite"/>
    </source>
</evidence>
<dbReference type="STRING" id="1792290.MSP8886_04185"/>
<reference evidence="2 3" key="1">
    <citation type="submission" date="2016-06" db="EMBL/GenBank/DDBJ databases">
        <authorList>
            <person name="Kjaerup R.B."/>
            <person name="Dalgaard T.S."/>
            <person name="Juul-Madsen H.R."/>
        </authorList>
    </citation>
    <scope>NUCLEOTIDE SEQUENCE [LARGE SCALE GENOMIC DNA]</scope>
    <source>
        <strain evidence="2 3">CECT 8886</strain>
    </source>
</reference>
<keyword evidence="3" id="KW-1185">Reference proteome</keyword>
<protein>
    <recommendedName>
        <fullName evidence="4">DUF883 domain-containing protein</fullName>
    </recommendedName>
</protein>